<dbReference type="SUPFAM" id="SSF48371">
    <property type="entry name" value="ARM repeat"/>
    <property type="match status" value="1"/>
</dbReference>
<keyword evidence="2" id="KW-1185">Reference proteome</keyword>
<evidence type="ECO:0000313" key="1">
    <source>
        <dbReference type="EMBL" id="GBR49574.1"/>
    </source>
</evidence>
<accession>A0ABQ0QLQ3</accession>
<sequence>MEFMENFEYVVSYVKNDEDKFWECSDYLKENFDKKNYLCLLHDALRRVAQGKDLKTHIAANGRYITLAVSKNIILALAIYKNNISDISISPNHFMQLNITNKNSRSICTKYRASESYSKIFVSDVIDYGFGDMVSKNGYTEAIDIRSIDHNPVIALRLNYGPLPGLEYNFDRKTLKQTRMLSGSVVDSKIHVFLQTIAEVGSEDSIDLVIPFLNHEHGYIRWEAIKTISILNFEESIKYIEMATMDRDPNIIMAAKKALNSSRVINHVYKRL</sequence>
<dbReference type="InterPro" id="IPR016024">
    <property type="entry name" value="ARM-type_fold"/>
</dbReference>
<dbReference type="Proteomes" id="UP001062443">
    <property type="component" value="Unassembled WGS sequence"/>
</dbReference>
<name>A0ABQ0QLQ3_9PROT</name>
<comment type="caution">
    <text evidence="1">The sequence shown here is derived from an EMBL/GenBank/DDBJ whole genome shotgun (WGS) entry which is preliminary data.</text>
</comment>
<dbReference type="EMBL" id="BAQB01000102">
    <property type="protein sequence ID" value="GBR49574.1"/>
    <property type="molecule type" value="Genomic_DNA"/>
</dbReference>
<proteinExistence type="predicted"/>
<reference evidence="1" key="1">
    <citation type="submission" date="2013-04" db="EMBL/GenBank/DDBJ databases">
        <title>The genome sequencing project of 58 acetic acid bacteria.</title>
        <authorList>
            <person name="Okamoto-Kainuma A."/>
            <person name="Ishikawa M."/>
            <person name="Umino S."/>
            <person name="Koizumi Y."/>
            <person name="Shiwa Y."/>
            <person name="Yoshikawa H."/>
            <person name="Matsutani M."/>
            <person name="Matsushita K."/>
        </authorList>
    </citation>
    <scope>NUCLEOTIDE SEQUENCE</scope>
    <source>
        <strain evidence="1">NBRC 106556</strain>
    </source>
</reference>
<gene>
    <name evidence="1" type="ORF">AA106556_2093</name>
</gene>
<evidence type="ECO:0008006" key="3">
    <source>
        <dbReference type="Google" id="ProtNLM"/>
    </source>
</evidence>
<dbReference type="Pfam" id="PF13646">
    <property type="entry name" value="HEAT_2"/>
    <property type="match status" value="1"/>
</dbReference>
<evidence type="ECO:0000313" key="2">
    <source>
        <dbReference type="Proteomes" id="UP001062443"/>
    </source>
</evidence>
<organism evidence="1 2">
    <name type="scientific">Neokomagataea tanensis NBRC 106556</name>
    <dbReference type="NCBI Taxonomy" id="1223519"/>
    <lineage>
        <taxon>Bacteria</taxon>
        <taxon>Pseudomonadati</taxon>
        <taxon>Pseudomonadota</taxon>
        <taxon>Alphaproteobacteria</taxon>
        <taxon>Acetobacterales</taxon>
        <taxon>Acetobacteraceae</taxon>
        <taxon>Neokomagataea</taxon>
    </lineage>
</organism>
<protein>
    <recommendedName>
        <fullName evidence="3">HEAT repeat domain-containing protein</fullName>
    </recommendedName>
</protein>